<dbReference type="AlphaFoldDB" id="A0A100WME6"/>
<dbReference type="EMBL" id="BCSZ01000012">
    <property type="protein sequence ID" value="GAT01198.1"/>
    <property type="molecule type" value="Genomic_DNA"/>
</dbReference>
<evidence type="ECO:0000256" key="1">
    <source>
        <dbReference type="SAM" id="Phobius"/>
    </source>
</evidence>
<reference evidence="2 3" key="1">
    <citation type="journal article" date="2016" name="Genome Announc.">
        <title>Draft Genome Sequences of Five Rapidly Growing Mycobacterium Species, M. thermoresistibile, M. fortuitum subsp. acetamidolyticum, M. canariasense, M. brisbanense, and M. novocastrense.</title>
        <authorList>
            <person name="Katahira K."/>
            <person name="Ogura Y."/>
            <person name="Gotoh Y."/>
            <person name="Hayashi T."/>
        </authorList>
    </citation>
    <scope>NUCLEOTIDE SEQUENCE [LARGE SCALE GENOMIC DNA]</scope>
    <source>
        <strain evidence="2 3">JCM6368</strain>
    </source>
</reference>
<keyword evidence="1" id="KW-1133">Transmembrane helix</keyword>
<dbReference type="Proteomes" id="UP000069705">
    <property type="component" value="Unassembled WGS sequence"/>
</dbReference>
<dbReference type="RefSeq" id="WP_061262806.1">
    <property type="nucleotide sequence ID" value="NZ_BCSZ01000012.1"/>
</dbReference>
<feature type="transmembrane region" description="Helical" evidence="1">
    <location>
        <begin position="104"/>
        <end position="124"/>
    </location>
</feature>
<gene>
    <name evidence="2" type="ORF">RMCFA_1312</name>
</gene>
<evidence type="ECO:0000313" key="2">
    <source>
        <dbReference type="EMBL" id="GAT01198.1"/>
    </source>
</evidence>
<reference evidence="3" key="2">
    <citation type="submission" date="2016-02" db="EMBL/GenBank/DDBJ databases">
        <title>Draft genome sequence of five rapidly growing Mycobacterium species.</title>
        <authorList>
            <person name="Katahira K."/>
            <person name="Gotou Y."/>
            <person name="Iida K."/>
            <person name="Ogura Y."/>
            <person name="Hayashi T."/>
        </authorList>
    </citation>
    <scope>NUCLEOTIDE SEQUENCE [LARGE SCALE GENOMIC DNA]</scope>
    <source>
        <strain evidence="3">JCM6368</strain>
    </source>
</reference>
<protein>
    <recommendedName>
        <fullName evidence="4">Transmembrane protein</fullName>
    </recommendedName>
</protein>
<feature type="transmembrane region" description="Helical" evidence="1">
    <location>
        <begin position="6"/>
        <end position="26"/>
    </location>
</feature>
<accession>A0A100WME6</accession>
<keyword evidence="1" id="KW-0472">Membrane</keyword>
<sequence length="174" mass="19176">MTPHQIATLLTPWVLGLLTFALLLIGGKRMLAISGRVGALFAGRYSITAKDTAHAAFIGLAGIALFREINRLSPDPQWWAQPLNSGWEISSATMGVLVLAVEPLLGLLAVWAFAVGALFVTVWLCEPTDVDYPNSPTRWQQIGNLARGIGHLYREIWEAYRPRRTHTTRSEGRA</sequence>
<evidence type="ECO:0008006" key="4">
    <source>
        <dbReference type="Google" id="ProtNLM"/>
    </source>
</evidence>
<name>A0A100WME6_MYCFO</name>
<proteinExistence type="predicted"/>
<keyword evidence="1" id="KW-0812">Transmembrane</keyword>
<comment type="caution">
    <text evidence="2">The sequence shown here is derived from an EMBL/GenBank/DDBJ whole genome shotgun (WGS) entry which is preliminary data.</text>
</comment>
<organism evidence="2 3">
    <name type="scientific">Mycolicibacterium fortuitum subsp. acetamidolyticum</name>
    <dbReference type="NCBI Taxonomy" id="144550"/>
    <lineage>
        <taxon>Bacteria</taxon>
        <taxon>Bacillati</taxon>
        <taxon>Actinomycetota</taxon>
        <taxon>Actinomycetes</taxon>
        <taxon>Mycobacteriales</taxon>
        <taxon>Mycobacteriaceae</taxon>
        <taxon>Mycolicibacterium</taxon>
    </lineage>
</organism>
<evidence type="ECO:0000313" key="3">
    <source>
        <dbReference type="Proteomes" id="UP000069705"/>
    </source>
</evidence>